<dbReference type="KEGG" id="vrm:44547418_00336"/>
<proteinExistence type="predicted"/>
<dbReference type="AlphaFoldDB" id="A0A239YFN3"/>
<name>A0A239YFN3_9FIRM</name>
<feature type="transmembrane region" description="Helical" evidence="1">
    <location>
        <begin position="99"/>
        <end position="121"/>
    </location>
</feature>
<dbReference type="Gene3D" id="1.10.1760.20">
    <property type="match status" value="1"/>
</dbReference>
<keyword evidence="1" id="KW-0472">Membrane</keyword>
<protein>
    <submittedName>
        <fullName evidence="2">Predicted membrane protein</fullName>
    </submittedName>
</protein>
<reference evidence="2 3" key="1">
    <citation type="submission" date="2017-06" db="EMBL/GenBank/DDBJ databases">
        <authorList>
            <consortium name="Pathogen Informatics"/>
        </authorList>
    </citation>
    <scope>NUCLEOTIDE SEQUENCE [LARGE SCALE GENOMIC DNA]</scope>
    <source>
        <strain evidence="2 3">NCTC12018</strain>
    </source>
</reference>
<gene>
    <name evidence="2" type="ORF">SAMEA44547418_00336</name>
</gene>
<dbReference type="Pfam" id="PF09512">
    <property type="entry name" value="ThiW"/>
    <property type="match status" value="1"/>
</dbReference>
<dbReference type="NCBIfam" id="TIGR02359">
    <property type="entry name" value="thiW"/>
    <property type="match status" value="1"/>
</dbReference>
<keyword evidence="1" id="KW-1133">Transmembrane helix</keyword>
<evidence type="ECO:0000313" key="2">
    <source>
        <dbReference type="EMBL" id="SNV58061.1"/>
    </source>
</evidence>
<organism evidence="2 3">
    <name type="scientific">Veillonella rodentium</name>
    <dbReference type="NCBI Taxonomy" id="248315"/>
    <lineage>
        <taxon>Bacteria</taxon>
        <taxon>Bacillati</taxon>
        <taxon>Bacillota</taxon>
        <taxon>Negativicutes</taxon>
        <taxon>Veillonellales</taxon>
        <taxon>Veillonellaceae</taxon>
        <taxon>Veillonella</taxon>
    </lineage>
</organism>
<feature type="transmembrane region" description="Helical" evidence="1">
    <location>
        <begin position="133"/>
        <end position="158"/>
    </location>
</feature>
<keyword evidence="3" id="KW-1185">Reference proteome</keyword>
<dbReference type="PIRSF" id="PIRSF024534">
    <property type="entry name" value="ThiW"/>
    <property type="match status" value="1"/>
</dbReference>
<sequence length="167" mass="17522">MHGGIGGIMKKLILAGICMALGVVLSTTFIPVGPARIFPFQHMINVLLAVLVGSRYAVGAAFGTSCLRNILALGSPLAFPGSMIGAWLSSVLYKRYNAIWAATLGEAIGTGLIGAIVSYPVANFLLGKPLSLLTLIISFFMSSVAGACIGFAVLQILFRRNILHKEA</sequence>
<dbReference type="EMBL" id="LT906470">
    <property type="protein sequence ID" value="SNV58061.1"/>
    <property type="molecule type" value="Genomic_DNA"/>
</dbReference>
<feature type="transmembrane region" description="Helical" evidence="1">
    <location>
        <begin position="12"/>
        <end position="32"/>
    </location>
</feature>
<keyword evidence="1" id="KW-0812">Transmembrane</keyword>
<evidence type="ECO:0000256" key="1">
    <source>
        <dbReference type="SAM" id="Phobius"/>
    </source>
</evidence>
<feature type="transmembrane region" description="Helical" evidence="1">
    <location>
        <begin position="70"/>
        <end position="93"/>
    </location>
</feature>
<dbReference type="Proteomes" id="UP000214973">
    <property type="component" value="Chromosome 1"/>
</dbReference>
<dbReference type="InterPro" id="IPR012652">
    <property type="entry name" value="ThiW"/>
</dbReference>
<accession>A0A239YFN3</accession>
<evidence type="ECO:0000313" key="3">
    <source>
        <dbReference type="Proteomes" id="UP000214973"/>
    </source>
</evidence>